<dbReference type="PANTHER" id="PTHR30419:SF8">
    <property type="entry name" value="NITROGEN ASSIMILATION TRANSCRIPTIONAL ACTIVATOR-RELATED"/>
    <property type="match status" value="1"/>
</dbReference>
<dbReference type="PANTHER" id="PTHR30419">
    <property type="entry name" value="HTH-TYPE TRANSCRIPTIONAL REGULATOR YBHD"/>
    <property type="match status" value="1"/>
</dbReference>
<sequence length="304" mass="33213">MKINSQNTNLNLRHLRALHAIRQEGSFARAANRLGVVPSALSETIRQLEDSAGVALFDRRMRPPQMTPAALAFLEETRPLIDALDRALDRLEDSANLERGRLMLGASPSTIADLVAPAILRFRRDHARIQITLHDGPADELARQVADGDLDLAIAGYSGTSPLLDRQEIALDPIGLAVARDHPLTRLDRPLRLADIDPDSLIHLEETTGTARLLAQHAALPAALRQGTLRVQSTFGQLCLIRAGVGIGLLPRKAVTLFDDPRLAFLPVADLHLNRSLSLITPARRAMSHIAMRFIACSRLVAES</sequence>
<dbReference type="InterPro" id="IPR050950">
    <property type="entry name" value="HTH-type_LysR_regulators"/>
</dbReference>
<dbReference type="Pfam" id="PF00126">
    <property type="entry name" value="HTH_1"/>
    <property type="match status" value="1"/>
</dbReference>
<gene>
    <name evidence="6" type="ORF">SAMN05421774_103208</name>
</gene>
<dbReference type="InterPro" id="IPR036388">
    <property type="entry name" value="WH-like_DNA-bd_sf"/>
</dbReference>
<dbReference type="Gene3D" id="1.10.10.10">
    <property type="entry name" value="Winged helix-like DNA-binding domain superfamily/Winged helix DNA-binding domain"/>
    <property type="match status" value="1"/>
</dbReference>
<keyword evidence="3 6" id="KW-0238">DNA-binding</keyword>
<dbReference type="GO" id="GO:0003700">
    <property type="term" value="F:DNA-binding transcription factor activity"/>
    <property type="evidence" value="ECO:0007669"/>
    <property type="project" value="InterPro"/>
</dbReference>
<dbReference type="SMART" id="SM00347">
    <property type="entry name" value="HTH_MARR"/>
    <property type="match status" value="1"/>
</dbReference>
<dbReference type="InterPro" id="IPR000847">
    <property type="entry name" value="LysR_HTH_N"/>
</dbReference>
<evidence type="ECO:0000256" key="1">
    <source>
        <dbReference type="ARBA" id="ARBA00009437"/>
    </source>
</evidence>
<evidence type="ECO:0000313" key="6">
    <source>
        <dbReference type="EMBL" id="SIS94831.1"/>
    </source>
</evidence>
<name>A0A1N7N9G2_9RHOB</name>
<accession>A0A1N7N9G2</accession>
<dbReference type="RefSeq" id="WP_076531091.1">
    <property type="nucleotide sequence ID" value="NZ_BMEH01000003.1"/>
</dbReference>
<feature type="domain" description="HTH lysR-type" evidence="5">
    <location>
        <begin position="10"/>
        <end position="67"/>
    </location>
</feature>
<dbReference type="Gene3D" id="3.40.190.10">
    <property type="entry name" value="Periplasmic binding protein-like II"/>
    <property type="match status" value="2"/>
</dbReference>
<dbReference type="STRING" id="1086013.SAMN05421774_103208"/>
<dbReference type="Pfam" id="PF03466">
    <property type="entry name" value="LysR_substrate"/>
    <property type="match status" value="1"/>
</dbReference>
<comment type="similarity">
    <text evidence="1">Belongs to the LysR transcriptional regulatory family.</text>
</comment>
<dbReference type="SUPFAM" id="SSF53850">
    <property type="entry name" value="Periplasmic binding protein-like II"/>
    <property type="match status" value="1"/>
</dbReference>
<dbReference type="OrthoDB" id="9775392at2"/>
<dbReference type="PROSITE" id="PS50931">
    <property type="entry name" value="HTH_LYSR"/>
    <property type="match status" value="1"/>
</dbReference>
<evidence type="ECO:0000256" key="4">
    <source>
        <dbReference type="ARBA" id="ARBA00023163"/>
    </source>
</evidence>
<dbReference type="EMBL" id="FTOT01000003">
    <property type="protein sequence ID" value="SIS94831.1"/>
    <property type="molecule type" value="Genomic_DNA"/>
</dbReference>
<keyword evidence="4" id="KW-0804">Transcription</keyword>
<dbReference type="SUPFAM" id="SSF46785">
    <property type="entry name" value="Winged helix' DNA-binding domain"/>
    <property type="match status" value="1"/>
</dbReference>
<dbReference type="InterPro" id="IPR005119">
    <property type="entry name" value="LysR_subst-bd"/>
</dbReference>
<dbReference type="GO" id="GO:0003677">
    <property type="term" value="F:DNA binding"/>
    <property type="evidence" value="ECO:0007669"/>
    <property type="project" value="UniProtKB-KW"/>
</dbReference>
<proteinExistence type="inferred from homology"/>
<dbReference type="AlphaFoldDB" id="A0A1N7N9G2"/>
<dbReference type="Proteomes" id="UP000186141">
    <property type="component" value="Unassembled WGS sequence"/>
</dbReference>
<evidence type="ECO:0000256" key="2">
    <source>
        <dbReference type="ARBA" id="ARBA00023015"/>
    </source>
</evidence>
<organism evidence="6 7">
    <name type="scientific">Gemmobacter megaterium</name>
    <dbReference type="NCBI Taxonomy" id="1086013"/>
    <lineage>
        <taxon>Bacteria</taxon>
        <taxon>Pseudomonadati</taxon>
        <taxon>Pseudomonadota</taxon>
        <taxon>Alphaproteobacteria</taxon>
        <taxon>Rhodobacterales</taxon>
        <taxon>Paracoccaceae</taxon>
        <taxon>Gemmobacter</taxon>
    </lineage>
</organism>
<keyword evidence="2" id="KW-0805">Transcription regulation</keyword>
<evidence type="ECO:0000313" key="7">
    <source>
        <dbReference type="Proteomes" id="UP000186141"/>
    </source>
</evidence>
<dbReference type="InterPro" id="IPR036390">
    <property type="entry name" value="WH_DNA-bd_sf"/>
</dbReference>
<keyword evidence="7" id="KW-1185">Reference proteome</keyword>
<reference evidence="6 7" key="1">
    <citation type="submission" date="2017-01" db="EMBL/GenBank/DDBJ databases">
        <authorList>
            <person name="Mah S.A."/>
            <person name="Swanson W.J."/>
            <person name="Moy G.W."/>
            <person name="Vacquier V.D."/>
        </authorList>
    </citation>
    <scope>NUCLEOTIDE SEQUENCE [LARGE SCALE GENOMIC DNA]</scope>
    <source>
        <strain evidence="6 7">DSM 26375</strain>
    </source>
</reference>
<protein>
    <submittedName>
        <fullName evidence="6">DNA-binding transcriptional regulator, LysR family</fullName>
    </submittedName>
</protein>
<dbReference type="GO" id="GO:0005829">
    <property type="term" value="C:cytosol"/>
    <property type="evidence" value="ECO:0007669"/>
    <property type="project" value="TreeGrafter"/>
</dbReference>
<evidence type="ECO:0000259" key="5">
    <source>
        <dbReference type="PROSITE" id="PS50931"/>
    </source>
</evidence>
<dbReference type="InterPro" id="IPR000835">
    <property type="entry name" value="HTH_MarR-typ"/>
</dbReference>
<evidence type="ECO:0000256" key="3">
    <source>
        <dbReference type="ARBA" id="ARBA00023125"/>
    </source>
</evidence>